<sequence>MRVTYICRDCGGKTVTRDAWAAWDERTQDWVLGAAFDYAYCHDCENETKLKEVALADTSENR</sequence>
<proteinExistence type="predicted"/>
<name>A0ABW3HGN8_9SPHN</name>
<gene>
    <name evidence="1" type="ORF">ACFQ1E_19125</name>
</gene>
<evidence type="ECO:0000313" key="1">
    <source>
        <dbReference type="EMBL" id="MFD0948459.1"/>
    </source>
</evidence>
<dbReference type="EMBL" id="JBHTJG010000013">
    <property type="protein sequence ID" value="MFD0948459.1"/>
    <property type="molecule type" value="Genomic_DNA"/>
</dbReference>
<evidence type="ECO:0008006" key="3">
    <source>
        <dbReference type="Google" id="ProtNLM"/>
    </source>
</evidence>
<evidence type="ECO:0000313" key="2">
    <source>
        <dbReference type="Proteomes" id="UP001596977"/>
    </source>
</evidence>
<comment type="caution">
    <text evidence="1">The sequence shown here is derived from an EMBL/GenBank/DDBJ whole genome shotgun (WGS) entry which is preliminary data.</text>
</comment>
<dbReference type="Proteomes" id="UP001596977">
    <property type="component" value="Unassembled WGS sequence"/>
</dbReference>
<protein>
    <recommendedName>
        <fullName evidence="3">Small CPxCG-related zinc finger protein</fullName>
    </recommendedName>
</protein>
<accession>A0ABW3HGN8</accession>
<keyword evidence="2" id="KW-1185">Reference proteome</keyword>
<organism evidence="1 2">
    <name type="scientific">Sphingomonas canadensis</name>
    <dbReference type="NCBI Taxonomy" id="1219257"/>
    <lineage>
        <taxon>Bacteria</taxon>
        <taxon>Pseudomonadati</taxon>
        <taxon>Pseudomonadota</taxon>
        <taxon>Alphaproteobacteria</taxon>
        <taxon>Sphingomonadales</taxon>
        <taxon>Sphingomonadaceae</taxon>
        <taxon>Sphingomonas</taxon>
    </lineage>
</organism>
<reference evidence="2" key="1">
    <citation type="journal article" date="2019" name="Int. J. Syst. Evol. Microbiol.">
        <title>The Global Catalogue of Microorganisms (GCM) 10K type strain sequencing project: providing services to taxonomists for standard genome sequencing and annotation.</title>
        <authorList>
            <consortium name="The Broad Institute Genomics Platform"/>
            <consortium name="The Broad Institute Genome Sequencing Center for Infectious Disease"/>
            <person name="Wu L."/>
            <person name="Ma J."/>
        </authorList>
    </citation>
    <scope>NUCLEOTIDE SEQUENCE [LARGE SCALE GENOMIC DNA]</scope>
    <source>
        <strain evidence="2">CCUG 62982</strain>
    </source>
</reference>
<dbReference type="RefSeq" id="WP_264946413.1">
    <property type="nucleotide sequence ID" value="NZ_JAPDRA010000013.1"/>
</dbReference>